<dbReference type="Pfam" id="PF00557">
    <property type="entry name" value="Peptidase_M24"/>
    <property type="match status" value="2"/>
</dbReference>
<gene>
    <name evidence="4" type="ORF">PGO_011410</name>
</gene>
<dbReference type="InterPro" id="IPR000994">
    <property type="entry name" value="Pept_M24"/>
</dbReference>
<dbReference type="InterPro" id="IPR001714">
    <property type="entry name" value="Pept_M24_MAP"/>
</dbReference>
<accession>A0A1Y1JEX1</accession>
<evidence type="ECO:0000256" key="2">
    <source>
        <dbReference type="SAM" id="SignalP"/>
    </source>
</evidence>
<evidence type="ECO:0000256" key="1">
    <source>
        <dbReference type="SAM" id="MobiDB-lite"/>
    </source>
</evidence>
<dbReference type="OMA" id="MCESFLV"/>
<dbReference type="SUPFAM" id="SSF55920">
    <property type="entry name" value="Creatinase/aminopeptidase"/>
    <property type="match status" value="2"/>
</dbReference>
<dbReference type="RefSeq" id="XP_028541582.1">
    <property type="nucleotide sequence ID" value="XM_028685781.1"/>
</dbReference>
<sequence length="724" mass="85571">MNVHIFVVLIWLGLCLCRKRNSISCSVGYATRAKGWSKQLNAYVSVDRNFERYWEGYRVKNRVKNCVKNGAKNCVKNSAKNCVKNSAKNCVKNCLKNRPTRENRLNSASEGFSNTVHHNVKKNTKNYTEDSPPATYHRYIENLKTRKIIHPSIRITEFDKKFIKCKESYNKLYSHLKNSELFENFQYVGRQKKGILSPKYYLPKYIDRPNYYRTGTPLHIPYEEVNDMMSSCIGEAVNSCKNSEQEEEAESIRQYQSKEEYEPSSDDIHSESSNTLGRERYKYTNIKSEEDIEIIRSNCQFARELMDDVSYIICEGITTNDIDIYILNKCVNNGYYPSPLNYHLFPKSSCISINEILCHGIPDNNVLYENDIVKVDISVFKDGFHADMCESFLVPKLTKNEKKKRKRYYDFIYLNDKFKTRYTKFILKYNYDLIKNKVVKKGKSCSIRRIKYDPPNSKNKQSEHYNNQYDDNTNSVYKNYNYDNTYDYVTKQGNFLSPYDDQTEDKKYFCDLENFHKQYDENVIYNNSQKNQTYYDIQKYIYNNIRGKEKNQKRFEFFDKTKMDINDLKEYMREKNINLMKTAYECTMEAIQVCKPGVPFSAIGDAIDSCLKRKNNAYTNYAVVPHLCGHNIGKNFHEEPFIMHTLNHDHRKMCENLVFTIEPIISERPCDFIMWPDNWTMSNSRYYYSAQFEHTIVIRKHGAEILTCKNDKSPKFIWENGATP</sequence>
<dbReference type="OrthoDB" id="3209743at2759"/>
<dbReference type="InterPro" id="IPR036005">
    <property type="entry name" value="Creatinase/aminopeptidase-like"/>
</dbReference>
<dbReference type="PANTHER" id="PTHR43330:SF7">
    <property type="entry name" value="METHIONINE AMINOPEPTIDASE 1"/>
    <property type="match status" value="1"/>
</dbReference>
<dbReference type="GeneID" id="39745691"/>
<dbReference type="PANTHER" id="PTHR43330">
    <property type="entry name" value="METHIONINE AMINOPEPTIDASE"/>
    <property type="match status" value="1"/>
</dbReference>
<dbReference type="EMBL" id="BDQF01000001">
    <property type="protein sequence ID" value="GAW78993.1"/>
    <property type="molecule type" value="Genomic_DNA"/>
</dbReference>
<evidence type="ECO:0000259" key="3">
    <source>
        <dbReference type="Pfam" id="PF00557"/>
    </source>
</evidence>
<keyword evidence="4" id="KW-0031">Aminopeptidase</keyword>
<feature type="region of interest" description="Disordered" evidence="1">
    <location>
        <begin position="243"/>
        <end position="274"/>
    </location>
</feature>
<dbReference type="GO" id="GO:0070006">
    <property type="term" value="F:metalloaminopeptidase activity"/>
    <property type="evidence" value="ECO:0007669"/>
    <property type="project" value="TreeGrafter"/>
</dbReference>
<dbReference type="GO" id="GO:0005829">
    <property type="term" value="C:cytosol"/>
    <property type="evidence" value="ECO:0007669"/>
    <property type="project" value="TreeGrafter"/>
</dbReference>
<organism evidence="4 5">
    <name type="scientific">Plasmodium gonderi</name>
    <dbReference type="NCBI Taxonomy" id="77519"/>
    <lineage>
        <taxon>Eukaryota</taxon>
        <taxon>Sar</taxon>
        <taxon>Alveolata</taxon>
        <taxon>Apicomplexa</taxon>
        <taxon>Aconoidasida</taxon>
        <taxon>Haemosporida</taxon>
        <taxon>Plasmodiidae</taxon>
        <taxon>Plasmodium</taxon>
        <taxon>Plasmodium (Plasmodium)</taxon>
    </lineage>
</organism>
<feature type="domain" description="Peptidase M24" evidence="3">
    <location>
        <begin position="577"/>
        <end position="699"/>
    </location>
</feature>
<evidence type="ECO:0000313" key="4">
    <source>
        <dbReference type="EMBL" id="GAW78993.1"/>
    </source>
</evidence>
<keyword evidence="4" id="KW-0645">Protease</keyword>
<feature type="chain" id="PRO_5012146544" evidence="2">
    <location>
        <begin position="18"/>
        <end position="724"/>
    </location>
</feature>
<keyword evidence="5" id="KW-1185">Reference proteome</keyword>
<dbReference type="Proteomes" id="UP000195521">
    <property type="component" value="Unassembled WGS sequence"/>
</dbReference>
<name>A0A1Y1JEX1_PLAGO</name>
<reference evidence="5" key="1">
    <citation type="submission" date="2017-04" db="EMBL/GenBank/DDBJ databases">
        <title>Plasmodium gonderi genome.</title>
        <authorList>
            <person name="Arisue N."/>
            <person name="Honma H."/>
            <person name="Kawai S."/>
            <person name="Tougan T."/>
            <person name="Tanabe K."/>
            <person name="Horii T."/>
        </authorList>
    </citation>
    <scope>NUCLEOTIDE SEQUENCE [LARGE SCALE GENOMIC DNA]</scope>
    <source>
        <strain evidence="5">ATCC 30045</strain>
    </source>
</reference>
<dbReference type="PRINTS" id="PR00599">
    <property type="entry name" value="MAPEPTIDASE"/>
</dbReference>
<dbReference type="AlphaFoldDB" id="A0A1Y1JEX1"/>
<proteinExistence type="predicted"/>
<keyword evidence="2" id="KW-0732">Signal</keyword>
<feature type="compositionally biased region" description="Basic and acidic residues" evidence="1">
    <location>
        <begin position="256"/>
        <end position="270"/>
    </location>
</feature>
<feature type="domain" description="Peptidase M24" evidence="3">
    <location>
        <begin position="294"/>
        <end position="409"/>
    </location>
</feature>
<dbReference type="Gene3D" id="3.90.230.10">
    <property type="entry name" value="Creatinase/methionine aminopeptidase superfamily"/>
    <property type="match status" value="2"/>
</dbReference>
<protein>
    <submittedName>
        <fullName evidence="4">Methionine aminopeptidase 1c</fullName>
    </submittedName>
</protein>
<evidence type="ECO:0000313" key="5">
    <source>
        <dbReference type="Proteomes" id="UP000195521"/>
    </source>
</evidence>
<keyword evidence="4" id="KW-0378">Hydrolase</keyword>
<comment type="caution">
    <text evidence="4">The sequence shown here is derived from an EMBL/GenBank/DDBJ whole genome shotgun (WGS) entry which is preliminary data.</text>
</comment>
<feature type="signal peptide" evidence="2">
    <location>
        <begin position="1"/>
        <end position="17"/>
    </location>
</feature>